<gene>
    <name evidence="3" type="ORF">CORT_0C00240</name>
</gene>
<evidence type="ECO:0000313" key="3">
    <source>
        <dbReference type="EMBL" id="CCG25403.1"/>
    </source>
</evidence>
<accession>H8X3D0</accession>
<dbReference type="Pfam" id="PF20994">
    <property type="entry name" value="CENPU"/>
    <property type="match status" value="1"/>
</dbReference>
<evidence type="ECO:0000259" key="2">
    <source>
        <dbReference type="Pfam" id="PF20994"/>
    </source>
</evidence>
<organism evidence="3 4">
    <name type="scientific">Candida orthopsilosis (strain 90-125)</name>
    <name type="common">Yeast</name>
    <dbReference type="NCBI Taxonomy" id="1136231"/>
    <lineage>
        <taxon>Eukaryota</taxon>
        <taxon>Fungi</taxon>
        <taxon>Dikarya</taxon>
        <taxon>Ascomycota</taxon>
        <taxon>Saccharomycotina</taxon>
        <taxon>Pichiomycetes</taxon>
        <taxon>Debaryomycetaceae</taxon>
        <taxon>Candida/Lodderomyces clade</taxon>
        <taxon>Candida</taxon>
    </lineage>
</organism>
<dbReference type="GeneID" id="14539873"/>
<dbReference type="OrthoDB" id="3995136at2759"/>
<evidence type="ECO:0000313" key="4">
    <source>
        <dbReference type="Proteomes" id="UP000005018"/>
    </source>
</evidence>
<feature type="compositionally biased region" description="Basic residues" evidence="1">
    <location>
        <begin position="10"/>
        <end position="21"/>
    </location>
</feature>
<feature type="compositionally biased region" description="Polar residues" evidence="1">
    <location>
        <begin position="112"/>
        <end position="121"/>
    </location>
</feature>
<keyword evidence="4" id="KW-1185">Reference proteome</keyword>
<name>H8X3D0_CANO9</name>
<proteinExistence type="predicted"/>
<feature type="compositionally biased region" description="Basic and acidic residues" evidence="1">
    <location>
        <begin position="94"/>
        <end position="111"/>
    </location>
</feature>
<dbReference type="EMBL" id="HE681721">
    <property type="protein sequence ID" value="CCG25403.1"/>
    <property type="molecule type" value="Genomic_DNA"/>
</dbReference>
<feature type="compositionally biased region" description="Basic residues" evidence="1">
    <location>
        <begin position="73"/>
        <end position="93"/>
    </location>
</feature>
<evidence type="ECO:0000256" key="1">
    <source>
        <dbReference type="SAM" id="MobiDB-lite"/>
    </source>
</evidence>
<dbReference type="RefSeq" id="XP_003868307.1">
    <property type="nucleotide sequence ID" value="XM_003868259.1"/>
</dbReference>
<feature type="compositionally biased region" description="Basic and acidic residues" evidence="1">
    <location>
        <begin position="44"/>
        <end position="67"/>
    </location>
</feature>
<feature type="domain" description="Inner kinetochore subunit AME1" evidence="2">
    <location>
        <begin position="219"/>
        <end position="322"/>
    </location>
</feature>
<protein>
    <recommendedName>
        <fullName evidence="2">Inner kinetochore subunit AME1 domain-containing protein</fullName>
    </recommendedName>
</protein>
<feature type="region of interest" description="Disordered" evidence="1">
    <location>
        <begin position="1"/>
        <end position="121"/>
    </location>
</feature>
<sequence>MSNLDDHERKIRRQARIRGSGKRVIQAQKLEIVDEQQPILETDDTGKAHETETSRKELVTQFREPESNIHTPPQKRKRGRPKKNRAGGRKRRSLEKPKQDLSSEHNHEFERSSATNSKNIPSLVSDSSLQFSVNPAVPLTVNSDSVHGIVSTGNYPQGETANKKLLNKGAISFFDALRCLIEDFNSDVAYSDQFKMHVLNTIDELRMKSTQLKKTASLISRIQKEKAQIRQRILMVKDQSKKVAMEMSELREDESKKKLEYEWIKSIRDRIETLRRGMQGETLLEKNDSETAEWQLLRLKVLFSPETGVVSKLRDVNEKLKEKEAQLSSIS</sequence>
<dbReference type="KEGG" id="cot:CORT_0C00240"/>
<dbReference type="Proteomes" id="UP000005018">
    <property type="component" value="Chromosome 3"/>
</dbReference>
<reference evidence="3 4" key="1">
    <citation type="journal article" date="2012" name="PLoS ONE">
        <title>Sequence and analysis of the genome of the pathogenic yeast Candida orthopsilosis.</title>
        <authorList>
            <person name="Riccombeni A."/>
            <person name="Vidanes G."/>
            <person name="Proux-Wera E."/>
            <person name="Wolfe K.H."/>
            <person name="Butler G."/>
        </authorList>
    </citation>
    <scope>NUCLEOTIDE SEQUENCE [LARGE SCALE GENOMIC DNA]</scope>
    <source>
        <strain evidence="3 4">Co 90-125</strain>
    </source>
</reference>
<dbReference type="HOGENOM" id="CLU_839363_0_0_1"/>
<dbReference type="InterPro" id="IPR048743">
    <property type="entry name" value="AME1"/>
</dbReference>
<dbReference type="AlphaFoldDB" id="H8X3D0"/>